<evidence type="ECO:0000256" key="1">
    <source>
        <dbReference type="ARBA" id="ARBA00002634"/>
    </source>
</evidence>
<sequence length="216" mass="24442">MHISVITLFPEMFSSLNTSVLGRALKKNLWRLDLINLRDFGIGKRKNVDRACYGGGPGMILRPDVVHEAVTYAYGLNKNKPHLVYLSPRGSPVHQKDVQAYSYLPYLVILCGRYEGVDERVLEFWNFQQKCIGTFVVSGGEIPAMMLIDGCVRCVPGVLGNSESLINESFQENTLEHPQYTYPALWMGRAVPEVLRSGHHKNIKIWKKTHVLPEKS</sequence>
<dbReference type="InterPro" id="IPR002649">
    <property type="entry name" value="tRNA_m1G_MeTrfase_TrmD"/>
</dbReference>
<dbReference type="InterPro" id="IPR029028">
    <property type="entry name" value="Alpha/beta_knot_MTases"/>
</dbReference>
<evidence type="ECO:0000313" key="20">
    <source>
        <dbReference type="Proteomes" id="UP000019112"/>
    </source>
</evidence>
<organism evidence="19 20">
    <name type="scientific">Holospora obtusa F1</name>
    <dbReference type="NCBI Taxonomy" id="1399147"/>
    <lineage>
        <taxon>Bacteria</taxon>
        <taxon>Pseudomonadati</taxon>
        <taxon>Pseudomonadota</taxon>
        <taxon>Alphaproteobacteria</taxon>
        <taxon>Holosporales</taxon>
        <taxon>Holosporaceae</taxon>
        <taxon>Holospora</taxon>
    </lineage>
</organism>
<protein>
    <recommendedName>
        <fullName evidence="6 15">tRNA (guanine-N(1)-)-methyltransferase</fullName>
        <ecNumber evidence="5 15">2.1.1.228</ecNumber>
    </recommendedName>
    <alternativeName>
        <fullName evidence="12 15">M1G-methyltransferase</fullName>
    </alternativeName>
    <alternativeName>
        <fullName evidence="13 15">tRNA [GM37] methyltransferase</fullName>
    </alternativeName>
</protein>
<dbReference type="OrthoDB" id="9807416at2"/>
<dbReference type="NCBIfam" id="TIGR00088">
    <property type="entry name" value="trmD"/>
    <property type="match status" value="1"/>
</dbReference>
<dbReference type="RefSeq" id="WP_021827871.1">
    <property type="nucleotide sequence ID" value="NZ_AWTR02000080.1"/>
</dbReference>
<evidence type="ECO:0000256" key="17">
    <source>
        <dbReference type="RuleBase" id="RU003464"/>
    </source>
</evidence>
<evidence type="ECO:0000256" key="13">
    <source>
        <dbReference type="ARBA" id="ARBA00033392"/>
    </source>
</evidence>
<comment type="similarity">
    <text evidence="3 15 17">Belongs to the RNA methyltransferase TrmD family.</text>
</comment>
<dbReference type="NCBIfam" id="NF000648">
    <property type="entry name" value="PRK00026.1"/>
    <property type="match status" value="1"/>
</dbReference>
<dbReference type="EC" id="2.1.1.228" evidence="5 15"/>
<name>W6TD56_HOLOB</name>
<evidence type="ECO:0000256" key="2">
    <source>
        <dbReference type="ARBA" id="ARBA00004496"/>
    </source>
</evidence>
<evidence type="ECO:0000256" key="5">
    <source>
        <dbReference type="ARBA" id="ARBA00012807"/>
    </source>
</evidence>
<keyword evidence="9 15" id="KW-0808">Transferase</keyword>
<comment type="subunit">
    <text evidence="4 15 17">Homodimer.</text>
</comment>
<evidence type="ECO:0000256" key="15">
    <source>
        <dbReference type="HAMAP-Rule" id="MF_00605"/>
    </source>
</evidence>
<evidence type="ECO:0000256" key="10">
    <source>
        <dbReference type="ARBA" id="ARBA00022691"/>
    </source>
</evidence>
<evidence type="ECO:0000256" key="14">
    <source>
        <dbReference type="ARBA" id="ARBA00047783"/>
    </source>
</evidence>
<evidence type="ECO:0000256" key="16">
    <source>
        <dbReference type="PIRSR" id="PIRSR000386-1"/>
    </source>
</evidence>
<comment type="caution">
    <text evidence="15">Lacks conserved residue(s) required for the propagation of feature annotation.</text>
</comment>
<keyword evidence="20" id="KW-1185">Reference proteome</keyword>
<evidence type="ECO:0000256" key="12">
    <source>
        <dbReference type="ARBA" id="ARBA00029736"/>
    </source>
</evidence>
<dbReference type="CDD" id="cd18080">
    <property type="entry name" value="TrmD-like"/>
    <property type="match status" value="1"/>
</dbReference>
<dbReference type="EMBL" id="AWTR02000080">
    <property type="protein sequence ID" value="ETZ06853.1"/>
    <property type="molecule type" value="Genomic_DNA"/>
</dbReference>
<dbReference type="PANTHER" id="PTHR46417">
    <property type="entry name" value="TRNA (GUANINE-N(1)-)-METHYLTRANSFERASE"/>
    <property type="match status" value="1"/>
</dbReference>
<evidence type="ECO:0000313" key="19">
    <source>
        <dbReference type="EMBL" id="ETZ06853.1"/>
    </source>
</evidence>
<dbReference type="PIRSF" id="PIRSF000386">
    <property type="entry name" value="tRNA_mtase"/>
    <property type="match status" value="1"/>
</dbReference>
<keyword evidence="7 15" id="KW-0963">Cytoplasm</keyword>
<evidence type="ECO:0000256" key="7">
    <source>
        <dbReference type="ARBA" id="ARBA00022490"/>
    </source>
</evidence>
<dbReference type="Gene3D" id="3.40.1280.10">
    <property type="match status" value="1"/>
</dbReference>
<dbReference type="Pfam" id="PF01746">
    <property type="entry name" value="tRNA_m1G_MT"/>
    <property type="match status" value="1"/>
</dbReference>
<dbReference type="InterPro" id="IPR029026">
    <property type="entry name" value="tRNA_m1G_MTases_N"/>
</dbReference>
<dbReference type="AlphaFoldDB" id="W6TD56"/>
<evidence type="ECO:0000256" key="6">
    <source>
        <dbReference type="ARBA" id="ARBA00014679"/>
    </source>
</evidence>
<dbReference type="GO" id="GO:0052906">
    <property type="term" value="F:tRNA (guanine(37)-N1)-methyltransferase activity"/>
    <property type="evidence" value="ECO:0007669"/>
    <property type="project" value="UniProtKB-UniRule"/>
</dbReference>
<reference evidence="19 20" key="1">
    <citation type="journal article" date="2014" name="FEMS Microbiol. Lett.">
        <title>Draft genome sequences of three Holospora species (Holospora obtusa, Holospora undulata, and Holospora elegans), endonuclear symbiotic bacteria of the ciliate Paramecium caudatum.</title>
        <authorList>
            <person name="Dohra H."/>
            <person name="Tanaka K."/>
            <person name="Suzuki T."/>
            <person name="Fujishima M."/>
            <person name="Suzuki H."/>
        </authorList>
    </citation>
    <scope>NUCLEOTIDE SEQUENCE [LARGE SCALE GENOMIC DNA]</scope>
    <source>
        <strain evidence="19 20">F1</strain>
    </source>
</reference>
<keyword evidence="10 15" id="KW-0949">S-adenosyl-L-methionine</keyword>
<feature type="binding site" evidence="15 16">
    <location>
        <position position="112"/>
    </location>
    <ligand>
        <name>S-adenosyl-L-methionine</name>
        <dbReference type="ChEBI" id="CHEBI:59789"/>
    </ligand>
</feature>
<keyword evidence="11 15" id="KW-0819">tRNA processing</keyword>
<dbReference type="InterPro" id="IPR023148">
    <property type="entry name" value="tRNA_m1G_MeTrfase_C_sf"/>
</dbReference>
<dbReference type="GO" id="GO:0002939">
    <property type="term" value="P:tRNA N1-guanine methylation"/>
    <property type="evidence" value="ECO:0007669"/>
    <property type="project" value="TreeGrafter"/>
</dbReference>
<comment type="subcellular location">
    <subcellularLocation>
        <location evidence="2 15 17">Cytoplasm</location>
    </subcellularLocation>
</comment>
<proteinExistence type="inferred from homology"/>
<comment type="catalytic activity">
    <reaction evidence="14 15 17">
        <text>guanosine(37) in tRNA + S-adenosyl-L-methionine = N(1)-methylguanosine(37) in tRNA + S-adenosyl-L-homocysteine + H(+)</text>
        <dbReference type="Rhea" id="RHEA:36899"/>
        <dbReference type="Rhea" id="RHEA-COMP:10145"/>
        <dbReference type="Rhea" id="RHEA-COMP:10147"/>
        <dbReference type="ChEBI" id="CHEBI:15378"/>
        <dbReference type="ChEBI" id="CHEBI:57856"/>
        <dbReference type="ChEBI" id="CHEBI:59789"/>
        <dbReference type="ChEBI" id="CHEBI:73542"/>
        <dbReference type="ChEBI" id="CHEBI:74269"/>
        <dbReference type="EC" id="2.1.1.228"/>
    </reaction>
</comment>
<evidence type="ECO:0000256" key="8">
    <source>
        <dbReference type="ARBA" id="ARBA00022603"/>
    </source>
</evidence>
<gene>
    <name evidence="15" type="primary">trmD</name>
    <name evidence="19" type="ORF">P618_200965</name>
</gene>
<evidence type="ECO:0000256" key="4">
    <source>
        <dbReference type="ARBA" id="ARBA00011738"/>
    </source>
</evidence>
<keyword evidence="8 15" id="KW-0489">Methyltransferase</keyword>
<dbReference type="HAMAP" id="MF_00605">
    <property type="entry name" value="TrmD"/>
    <property type="match status" value="1"/>
</dbReference>
<evidence type="ECO:0000256" key="3">
    <source>
        <dbReference type="ARBA" id="ARBA00007630"/>
    </source>
</evidence>
<comment type="caution">
    <text evidence="19">The sequence shown here is derived from an EMBL/GenBank/DDBJ whole genome shotgun (WGS) entry which is preliminary data.</text>
</comment>
<dbReference type="SUPFAM" id="SSF75217">
    <property type="entry name" value="alpha/beta knot"/>
    <property type="match status" value="1"/>
</dbReference>
<dbReference type="Proteomes" id="UP000019112">
    <property type="component" value="Unassembled WGS sequence"/>
</dbReference>
<dbReference type="eggNOG" id="COG0336">
    <property type="taxonomic scope" value="Bacteria"/>
</dbReference>
<dbReference type="STRING" id="1399147.P618_200965"/>
<feature type="domain" description="tRNA methyltransferase TRMD/TRM10-type" evidence="18">
    <location>
        <begin position="1"/>
        <end position="210"/>
    </location>
</feature>
<dbReference type="PANTHER" id="PTHR46417:SF1">
    <property type="entry name" value="TRNA (GUANINE-N(1)-)-METHYLTRANSFERASE"/>
    <property type="match status" value="1"/>
</dbReference>
<dbReference type="Gene3D" id="1.10.1270.20">
    <property type="entry name" value="tRNA(m1g37)methyltransferase, domain 2"/>
    <property type="match status" value="1"/>
</dbReference>
<dbReference type="GO" id="GO:0005829">
    <property type="term" value="C:cytosol"/>
    <property type="evidence" value="ECO:0007669"/>
    <property type="project" value="TreeGrafter"/>
</dbReference>
<accession>W6TD56</accession>
<comment type="function">
    <text evidence="1 15 17">Specifically methylates guanosine-37 in various tRNAs.</text>
</comment>
<evidence type="ECO:0000256" key="9">
    <source>
        <dbReference type="ARBA" id="ARBA00022679"/>
    </source>
</evidence>
<evidence type="ECO:0000259" key="18">
    <source>
        <dbReference type="Pfam" id="PF01746"/>
    </source>
</evidence>
<dbReference type="InterPro" id="IPR016009">
    <property type="entry name" value="tRNA_MeTrfase_TRMD/TRM10"/>
</dbReference>
<evidence type="ECO:0000256" key="11">
    <source>
        <dbReference type="ARBA" id="ARBA00022694"/>
    </source>
</evidence>